<organism evidence="1">
    <name type="scientific">Solanum chacoense</name>
    <name type="common">Chaco potato</name>
    <dbReference type="NCBI Taxonomy" id="4108"/>
    <lineage>
        <taxon>Eukaryota</taxon>
        <taxon>Viridiplantae</taxon>
        <taxon>Streptophyta</taxon>
        <taxon>Embryophyta</taxon>
        <taxon>Tracheophyta</taxon>
        <taxon>Spermatophyta</taxon>
        <taxon>Magnoliopsida</taxon>
        <taxon>eudicotyledons</taxon>
        <taxon>Gunneridae</taxon>
        <taxon>Pentapetalae</taxon>
        <taxon>asterids</taxon>
        <taxon>lamiids</taxon>
        <taxon>Solanales</taxon>
        <taxon>Solanaceae</taxon>
        <taxon>Solanoideae</taxon>
        <taxon>Solaneae</taxon>
        <taxon>Solanum</taxon>
    </lineage>
</organism>
<sequence length="83" mass="9597">MSRFHFASFSVKVLVGIKESIQHFKMCTHSPLPFALQNVQLSCIFCRQTLRYPKTSTVTEDEYHTAAFTNKKASLRSWTPEEL</sequence>
<accession>A0A0V0GXB6</accession>
<dbReference type="EMBL" id="GEDG01029102">
    <property type="protein sequence ID" value="JAP12760.1"/>
    <property type="molecule type" value="Transcribed_RNA"/>
</dbReference>
<dbReference type="AlphaFoldDB" id="A0A0V0GXB6"/>
<name>A0A0V0GXB6_SOLCH</name>
<protein>
    <submittedName>
        <fullName evidence="1">Putative ovule protein</fullName>
    </submittedName>
</protein>
<evidence type="ECO:0000313" key="1">
    <source>
        <dbReference type="EMBL" id="JAP12760.1"/>
    </source>
</evidence>
<reference evidence="1" key="1">
    <citation type="submission" date="2015-12" db="EMBL/GenBank/DDBJ databases">
        <title>Gene expression during late stages of embryo sac development: a critical building block for successful pollen-pistil interactions.</title>
        <authorList>
            <person name="Liu Y."/>
            <person name="Joly V."/>
            <person name="Sabar M."/>
            <person name="Matton D.P."/>
        </authorList>
    </citation>
    <scope>NUCLEOTIDE SEQUENCE</scope>
</reference>
<proteinExistence type="predicted"/>